<dbReference type="Proteomes" id="UP000549971">
    <property type="component" value="Unassembled WGS sequence"/>
</dbReference>
<sequence>MDALGLRELRQNASDLVRRAEAGEHLVITVSGRPAAVLGPAERDHWRQYDDVADVLRVRTDEDWATDRDLVDHDLRDPWAEGDQ</sequence>
<dbReference type="SUPFAM" id="SSF143120">
    <property type="entry name" value="YefM-like"/>
    <property type="match status" value="1"/>
</dbReference>
<name>A0A7W9JA11_9ACTN</name>
<dbReference type="InterPro" id="IPR036165">
    <property type="entry name" value="YefM-like_sf"/>
</dbReference>
<protein>
    <recommendedName>
        <fullName evidence="2">Antitoxin</fullName>
    </recommendedName>
</protein>
<organism evidence="3 4">
    <name type="scientific">Kribbella italica</name>
    <dbReference type="NCBI Taxonomy" id="1540520"/>
    <lineage>
        <taxon>Bacteria</taxon>
        <taxon>Bacillati</taxon>
        <taxon>Actinomycetota</taxon>
        <taxon>Actinomycetes</taxon>
        <taxon>Propionibacteriales</taxon>
        <taxon>Kribbellaceae</taxon>
        <taxon>Kribbella</taxon>
    </lineage>
</organism>
<dbReference type="AlphaFoldDB" id="A0A7W9JA11"/>
<comment type="caution">
    <text evidence="3">The sequence shown here is derived from an EMBL/GenBank/DDBJ whole genome shotgun (WGS) entry which is preliminary data.</text>
</comment>
<reference evidence="3 4" key="1">
    <citation type="submission" date="2020-08" db="EMBL/GenBank/DDBJ databases">
        <title>Sequencing the genomes of 1000 actinobacteria strains.</title>
        <authorList>
            <person name="Klenk H.-P."/>
        </authorList>
    </citation>
    <scope>NUCLEOTIDE SEQUENCE [LARGE SCALE GENOMIC DNA]</scope>
    <source>
        <strain evidence="3 4">DSM 28967</strain>
    </source>
</reference>
<comment type="function">
    <text evidence="2">Antitoxin component of a type II toxin-antitoxin (TA) system.</text>
</comment>
<gene>
    <name evidence="3" type="ORF">HDA39_005075</name>
</gene>
<dbReference type="Gene3D" id="3.40.1620.10">
    <property type="entry name" value="YefM-like domain"/>
    <property type="match status" value="1"/>
</dbReference>
<dbReference type="NCBIfam" id="TIGR01552">
    <property type="entry name" value="phd_fam"/>
    <property type="match status" value="1"/>
</dbReference>
<evidence type="ECO:0000313" key="4">
    <source>
        <dbReference type="Proteomes" id="UP000549971"/>
    </source>
</evidence>
<evidence type="ECO:0000256" key="1">
    <source>
        <dbReference type="ARBA" id="ARBA00009981"/>
    </source>
</evidence>
<dbReference type="InterPro" id="IPR006442">
    <property type="entry name" value="Antitoxin_Phd/YefM"/>
</dbReference>
<dbReference type="RefSeq" id="WP_184799046.1">
    <property type="nucleotide sequence ID" value="NZ_JACHMY010000001.1"/>
</dbReference>
<keyword evidence="4" id="KW-1185">Reference proteome</keyword>
<comment type="similarity">
    <text evidence="1 2">Belongs to the phD/YefM antitoxin family.</text>
</comment>
<accession>A0A7W9JA11</accession>
<proteinExistence type="inferred from homology"/>
<dbReference type="EMBL" id="JACHMY010000001">
    <property type="protein sequence ID" value="MBB5838341.1"/>
    <property type="molecule type" value="Genomic_DNA"/>
</dbReference>
<evidence type="ECO:0000256" key="2">
    <source>
        <dbReference type="RuleBase" id="RU362080"/>
    </source>
</evidence>
<dbReference type="Pfam" id="PF02604">
    <property type="entry name" value="PhdYeFM_antitox"/>
    <property type="match status" value="1"/>
</dbReference>
<evidence type="ECO:0000313" key="3">
    <source>
        <dbReference type="EMBL" id="MBB5838341.1"/>
    </source>
</evidence>